<proteinExistence type="predicted"/>
<dbReference type="EMBL" id="BK016214">
    <property type="protein sequence ID" value="DAG02759.1"/>
    <property type="molecule type" value="Genomic_DNA"/>
</dbReference>
<evidence type="ECO:0000313" key="1">
    <source>
        <dbReference type="EMBL" id="DAG02759.1"/>
    </source>
</evidence>
<sequence length="65" mass="7213">MRAVAKTLMIIFAVVEVGLGLKRTVTIADRDGNKEYVPSKEDQILGMLDFILAMQMIQAAMSIQK</sequence>
<accession>A0A8S5V825</accession>
<reference evidence="1" key="1">
    <citation type="journal article" date="2021" name="Proc. Natl. Acad. Sci. U.S.A.">
        <title>A Catalog of Tens of Thousands of Viruses from Human Metagenomes Reveals Hidden Associations with Chronic Diseases.</title>
        <authorList>
            <person name="Tisza M.J."/>
            <person name="Buck C.B."/>
        </authorList>
    </citation>
    <scope>NUCLEOTIDE SEQUENCE</scope>
    <source>
        <strain evidence="1">Ctiuu37</strain>
    </source>
</reference>
<protein>
    <submittedName>
        <fullName evidence="1">Uncharacterized protein</fullName>
    </submittedName>
</protein>
<organism evidence="1">
    <name type="scientific">Siphoviridae sp. ctiuu37</name>
    <dbReference type="NCBI Taxonomy" id="2825628"/>
    <lineage>
        <taxon>Viruses</taxon>
        <taxon>Duplodnaviria</taxon>
        <taxon>Heunggongvirae</taxon>
        <taxon>Uroviricota</taxon>
        <taxon>Caudoviricetes</taxon>
    </lineage>
</organism>
<name>A0A8S5V825_9CAUD</name>